<dbReference type="InterPro" id="IPR004273">
    <property type="entry name" value="Dynein_heavy_D6_P-loop"/>
</dbReference>
<dbReference type="InterPro" id="IPR026983">
    <property type="entry name" value="DHC"/>
</dbReference>
<dbReference type="Gene3D" id="3.40.50.300">
    <property type="entry name" value="P-loop containing nucleotide triphosphate hydrolases"/>
    <property type="match status" value="1"/>
</dbReference>
<evidence type="ECO:0000313" key="3">
    <source>
        <dbReference type="Proteomes" id="UP000683360"/>
    </source>
</evidence>
<name>A0A8S3VDY6_MYTED</name>
<dbReference type="AlphaFoldDB" id="A0A8S3VDY6"/>
<dbReference type="GO" id="GO:0008569">
    <property type="term" value="F:minus-end-directed microtubule motor activity"/>
    <property type="evidence" value="ECO:0007669"/>
    <property type="project" value="InterPro"/>
</dbReference>
<dbReference type="Gene3D" id="1.10.8.1220">
    <property type="match status" value="2"/>
</dbReference>
<dbReference type="PANTHER" id="PTHR22878:SF69">
    <property type="entry name" value="DYNEIN HEAVY CHAIN"/>
    <property type="match status" value="1"/>
</dbReference>
<dbReference type="GO" id="GO:0007018">
    <property type="term" value="P:microtubule-based movement"/>
    <property type="evidence" value="ECO:0007669"/>
    <property type="project" value="InterPro"/>
</dbReference>
<accession>A0A8S3VDY6</accession>
<feature type="domain" description="Dynein heavy chain region D6 P-loop" evidence="1">
    <location>
        <begin position="367"/>
        <end position="449"/>
    </location>
</feature>
<evidence type="ECO:0000259" key="1">
    <source>
        <dbReference type="Pfam" id="PF03028"/>
    </source>
</evidence>
<dbReference type="InterPro" id="IPR027417">
    <property type="entry name" value="P-loop_NTPase"/>
</dbReference>
<evidence type="ECO:0000313" key="2">
    <source>
        <dbReference type="EMBL" id="CAG2255485.1"/>
    </source>
</evidence>
<organism evidence="2 3">
    <name type="scientific">Mytilus edulis</name>
    <name type="common">Blue mussel</name>
    <dbReference type="NCBI Taxonomy" id="6550"/>
    <lineage>
        <taxon>Eukaryota</taxon>
        <taxon>Metazoa</taxon>
        <taxon>Spiralia</taxon>
        <taxon>Lophotrochozoa</taxon>
        <taxon>Mollusca</taxon>
        <taxon>Bivalvia</taxon>
        <taxon>Autobranchia</taxon>
        <taxon>Pteriomorphia</taxon>
        <taxon>Mytilida</taxon>
        <taxon>Mytiloidea</taxon>
        <taxon>Mytilidae</taxon>
        <taxon>Mytilinae</taxon>
        <taxon>Mytilus</taxon>
    </lineage>
</organism>
<dbReference type="Proteomes" id="UP000683360">
    <property type="component" value="Unassembled WGS sequence"/>
</dbReference>
<dbReference type="OrthoDB" id="10251809at2759"/>
<dbReference type="EMBL" id="CAJPWZ010003272">
    <property type="protein sequence ID" value="CAG2255485.1"/>
    <property type="molecule type" value="Genomic_DNA"/>
</dbReference>
<reference evidence="2" key="1">
    <citation type="submission" date="2021-03" db="EMBL/GenBank/DDBJ databases">
        <authorList>
            <person name="Bekaert M."/>
        </authorList>
    </citation>
    <scope>NUCLEOTIDE SEQUENCE</scope>
</reference>
<dbReference type="GO" id="GO:0045505">
    <property type="term" value="F:dynein intermediate chain binding"/>
    <property type="evidence" value="ECO:0007669"/>
    <property type="project" value="InterPro"/>
</dbReference>
<protein>
    <submittedName>
        <fullName evidence="2">DNAH</fullName>
    </submittedName>
</protein>
<dbReference type="Pfam" id="PF03028">
    <property type="entry name" value="Dynein_heavy"/>
    <property type="match status" value="1"/>
</dbReference>
<proteinExistence type="predicted"/>
<dbReference type="GO" id="GO:0051959">
    <property type="term" value="F:dynein light intermediate chain binding"/>
    <property type="evidence" value="ECO:0007669"/>
    <property type="project" value="InterPro"/>
</dbReference>
<gene>
    <name evidence="2" type="ORF">MEDL_66874</name>
</gene>
<dbReference type="PANTHER" id="PTHR22878">
    <property type="entry name" value="DYNEIN HEAVY CHAIN 6, AXONEMAL-LIKE-RELATED"/>
    <property type="match status" value="1"/>
</dbReference>
<comment type="caution">
    <text evidence="2">The sequence shown here is derived from an EMBL/GenBank/DDBJ whole genome shotgun (WGS) entry which is preliminary data.</text>
</comment>
<keyword evidence="3" id="KW-1185">Reference proteome</keyword>
<dbReference type="FunFam" id="3.40.50.300:FF:000320">
    <property type="entry name" value="Dynein, axonemal, heavy chain 5"/>
    <property type="match status" value="1"/>
</dbReference>
<sequence length="467" mass="53342">MVATRGATLYFVLADLSGIDVENQFYLDWFLEVATRGATLYFVLADLSGIDVMYQFSLEWFQQDMFISCITNQNVAAMKEMERKSSISPHLTGVVRPGSRQSVTRVSMDNKASIELFGKLRESMPSVNTDDPAELKKHMLDMINRLTSSIYRVVSVALFARHQLTFSFILFTIFQTDIQLTSSIYRVVSVALFARHQLTFSFMLCSSIMRANAKYADIAEEHDGLTAMERLEAQNSGDKAKQKSPPKWISEAMWQQCQHLEATLPDMEKLCRSIMSNSTQWNTFYKLENTYNLMTEPFKNPKGEVTEHGIVFPWEQLTGFQRLLIIKVLRPGQLVESAQKFVEDQMSSSYLSTGSFDLKEIYDESSSKTPLIFILSPGTDPASQLIRFAKEERGSTVHLDMISLGRGQGPKAEELINKAKILKGRWVFLQNCHLASSWMPRLQAIVEKYVLNENLYMVHLIRFRTQV</sequence>
<dbReference type="GO" id="GO:0030286">
    <property type="term" value="C:dynein complex"/>
    <property type="evidence" value="ECO:0007669"/>
    <property type="project" value="InterPro"/>
</dbReference>